<dbReference type="SUPFAM" id="SSF53756">
    <property type="entry name" value="UDP-Glycosyltransferase/glycogen phosphorylase"/>
    <property type="match status" value="1"/>
</dbReference>
<dbReference type="InterPro" id="IPR050271">
    <property type="entry name" value="UDP-glycosyltransferase"/>
</dbReference>
<dbReference type="PROSITE" id="PS00375">
    <property type="entry name" value="UDPGT"/>
    <property type="match status" value="1"/>
</dbReference>
<dbReference type="FunFam" id="3.40.50.2000:FF:000021">
    <property type="entry name" value="UDP-glucuronosyltransferase"/>
    <property type="match status" value="1"/>
</dbReference>
<proteinExistence type="inferred from homology"/>
<evidence type="ECO:0000313" key="7">
    <source>
        <dbReference type="Proteomes" id="UP001497623"/>
    </source>
</evidence>
<dbReference type="PANTHER" id="PTHR48043:SF27">
    <property type="entry name" value="UDP-GLUCURONOSYLTRANSFERASE"/>
    <property type="match status" value="1"/>
</dbReference>
<dbReference type="EMBL" id="CAXKWB010011192">
    <property type="protein sequence ID" value="CAL4100362.1"/>
    <property type="molecule type" value="Genomic_DNA"/>
</dbReference>
<feature type="chain" id="PRO_5043416182" description="Glucuronosyltransferase" evidence="5">
    <location>
        <begin position="21"/>
        <end position="627"/>
    </location>
</feature>
<feature type="transmembrane region" description="Helical" evidence="4">
    <location>
        <begin position="593"/>
        <end position="612"/>
    </location>
</feature>
<dbReference type="InterPro" id="IPR002213">
    <property type="entry name" value="UDP_glucos_trans"/>
</dbReference>
<keyword evidence="4" id="KW-0472">Membrane</keyword>
<dbReference type="CDD" id="cd03784">
    <property type="entry name" value="GT1_Gtf-like"/>
    <property type="match status" value="1"/>
</dbReference>
<dbReference type="Pfam" id="PF00201">
    <property type="entry name" value="UDPGT"/>
    <property type="match status" value="1"/>
</dbReference>
<organism evidence="6 7">
    <name type="scientific">Meganyctiphanes norvegica</name>
    <name type="common">Northern krill</name>
    <name type="synonym">Thysanopoda norvegica</name>
    <dbReference type="NCBI Taxonomy" id="48144"/>
    <lineage>
        <taxon>Eukaryota</taxon>
        <taxon>Metazoa</taxon>
        <taxon>Ecdysozoa</taxon>
        <taxon>Arthropoda</taxon>
        <taxon>Crustacea</taxon>
        <taxon>Multicrustacea</taxon>
        <taxon>Malacostraca</taxon>
        <taxon>Eumalacostraca</taxon>
        <taxon>Eucarida</taxon>
        <taxon>Euphausiacea</taxon>
        <taxon>Euphausiidae</taxon>
        <taxon>Meganyctiphanes</taxon>
    </lineage>
</organism>
<feature type="non-terminal residue" evidence="6">
    <location>
        <position position="1"/>
    </location>
</feature>
<keyword evidence="4" id="KW-1133">Transmembrane helix</keyword>
<keyword evidence="3" id="KW-0808">Transferase</keyword>
<evidence type="ECO:0008006" key="8">
    <source>
        <dbReference type="Google" id="ProtNLM"/>
    </source>
</evidence>
<keyword evidence="7" id="KW-1185">Reference proteome</keyword>
<protein>
    <recommendedName>
        <fullName evidence="8">Glucuronosyltransferase</fullName>
    </recommendedName>
</protein>
<dbReference type="Proteomes" id="UP001497623">
    <property type="component" value="Unassembled WGS sequence"/>
</dbReference>
<comment type="similarity">
    <text evidence="1">Belongs to the UDP-glycosyltransferase family.</text>
</comment>
<evidence type="ECO:0000313" key="6">
    <source>
        <dbReference type="EMBL" id="CAL4100362.1"/>
    </source>
</evidence>
<comment type="caution">
    <text evidence="6">The sequence shown here is derived from an EMBL/GenBank/DDBJ whole genome shotgun (WGS) entry which is preliminary data.</text>
</comment>
<reference evidence="6 7" key="1">
    <citation type="submission" date="2024-05" db="EMBL/GenBank/DDBJ databases">
        <authorList>
            <person name="Wallberg A."/>
        </authorList>
    </citation>
    <scope>NUCLEOTIDE SEQUENCE [LARGE SCALE GENOMIC DNA]</scope>
</reference>
<sequence length="627" mass="70198">KMHWSVVVTVCLCLSVSSFAVKVPGKDSVQDETSPTIEENKAITESPVSETVDTNSKEGDHVVLQPDNTITESPILESVVTNSKHGDHIVHQPDDTITESPILESVVTSKDEDNTPASSTIVPVVEPTDAPKTKIGSRILFLAPVVFHSHTLDYLSVAETLASNGHQITMVWPMKFNKPYLHREVVLPIKDDVGTLLPNPFEAGRSAGFDNLYVWVDKCIEALKSPEIQNIKKEQFDFIVVSAFLSDCILSVVHEMQIPFAYVYPNILAGGHMYGLAGTPLFLSFTPNIMMALTSTLDGLSFTDRFLGILMELFMNGLDRYMAASMESEVRAQGLCSPDMPPLMDIAHNSSLFIVNSIRSMDPVGQPMVQNVVYAGGIHLKDAKPLTGELKEWVESSGDAGFIYMSFGSIIKSSQMPEEYRQVFIKAFSSIDQKVLWKFDQETMADLPDNVRLRKWLPQQDILGHPKLRLFITHGGLHSITEAVNNGVPVLGVPLFADQFSNMAQVQNRGWGKAIDWNNFTADALVQSIHEVINSQSMKKEAVRLSKIMRDQIISPKDNVNYWVDYAIRHKGAYHLKCPATYMPWYRLYNVDVWLSLAVVLALSLYLQYLMLRTCYRCLRPSKHKIE</sequence>
<accession>A0AAV2QTL0</accession>
<evidence type="ECO:0000256" key="1">
    <source>
        <dbReference type="ARBA" id="ARBA00009995"/>
    </source>
</evidence>
<evidence type="ECO:0000256" key="5">
    <source>
        <dbReference type="SAM" id="SignalP"/>
    </source>
</evidence>
<keyword evidence="2" id="KW-0328">Glycosyltransferase</keyword>
<keyword evidence="4" id="KW-0812">Transmembrane</keyword>
<dbReference type="InterPro" id="IPR035595">
    <property type="entry name" value="UDP_glycos_trans_CS"/>
</dbReference>
<dbReference type="AlphaFoldDB" id="A0AAV2QTL0"/>
<name>A0AAV2QTL0_MEGNR</name>
<dbReference type="Gene3D" id="3.40.50.2000">
    <property type="entry name" value="Glycogen Phosphorylase B"/>
    <property type="match status" value="2"/>
</dbReference>
<gene>
    <name evidence="6" type="ORF">MNOR_LOCUS16777</name>
</gene>
<evidence type="ECO:0000256" key="3">
    <source>
        <dbReference type="ARBA" id="ARBA00022679"/>
    </source>
</evidence>
<evidence type="ECO:0000256" key="4">
    <source>
        <dbReference type="SAM" id="Phobius"/>
    </source>
</evidence>
<feature type="signal peptide" evidence="5">
    <location>
        <begin position="1"/>
        <end position="20"/>
    </location>
</feature>
<dbReference type="PANTHER" id="PTHR48043">
    <property type="entry name" value="EG:EG0003.4 PROTEIN-RELATED"/>
    <property type="match status" value="1"/>
</dbReference>
<evidence type="ECO:0000256" key="2">
    <source>
        <dbReference type="ARBA" id="ARBA00022676"/>
    </source>
</evidence>
<dbReference type="GO" id="GO:0008194">
    <property type="term" value="F:UDP-glycosyltransferase activity"/>
    <property type="evidence" value="ECO:0007669"/>
    <property type="project" value="InterPro"/>
</dbReference>
<keyword evidence="5" id="KW-0732">Signal</keyword>